<evidence type="ECO:0000313" key="4">
    <source>
        <dbReference type="EMBL" id="SUZ60893.1"/>
    </source>
</evidence>
<evidence type="ECO:0000256" key="1">
    <source>
        <dbReference type="ARBA" id="ARBA00023054"/>
    </source>
</evidence>
<accession>A0A381P5H9</accession>
<dbReference type="InterPro" id="IPR003798">
    <property type="entry name" value="DNA_recombination_RmuC"/>
</dbReference>
<evidence type="ECO:0008006" key="5">
    <source>
        <dbReference type="Google" id="ProtNLM"/>
    </source>
</evidence>
<dbReference type="PANTHER" id="PTHR30563">
    <property type="entry name" value="DNA RECOMBINATION PROTEIN RMUC"/>
    <property type="match status" value="1"/>
</dbReference>
<dbReference type="EMBL" id="UINC01000772">
    <property type="protein sequence ID" value="SUZ60893.1"/>
    <property type="molecule type" value="Genomic_DNA"/>
</dbReference>
<keyword evidence="3" id="KW-0812">Transmembrane</keyword>
<organism evidence="4">
    <name type="scientific">marine metagenome</name>
    <dbReference type="NCBI Taxonomy" id="408172"/>
    <lineage>
        <taxon>unclassified sequences</taxon>
        <taxon>metagenomes</taxon>
        <taxon>ecological metagenomes</taxon>
    </lineage>
</organism>
<evidence type="ECO:0000256" key="2">
    <source>
        <dbReference type="ARBA" id="ARBA00023172"/>
    </source>
</evidence>
<feature type="transmembrane region" description="Helical" evidence="3">
    <location>
        <begin position="6"/>
        <end position="23"/>
    </location>
</feature>
<reference evidence="4" key="1">
    <citation type="submission" date="2018-05" db="EMBL/GenBank/DDBJ databases">
        <authorList>
            <person name="Lanie J.A."/>
            <person name="Ng W.-L."/>
            <person name="Kazmierczak K.M."/>
            <person name="Andrzejewski T.M."/>
            <person name="Davidsen T.M."/>
            <person name="Wayne K.J."/>
            <person name="Tettelin H."/>
            <person name="Glass J.I."/>
            <person name="Rusch D."/>
            <person name="Podicherti R."/>
            <person name="Tsui H.-C.T."/>
            <person name="Winkler M.E."/>
        </authorList>
    </citation>
    <scope>NUCLEOTIDE SEQUENCE</scope>
</reference>
<keyword evidence="3" id="KW-0472">Membrane</keyword>
<keyword evidence="3" id="KW-1133">Transmembrane helix</keyword>
<dbReference type="PANTHER" id="PTHR30563:SF0">
    <property type="entry name" value="DNA RECOMBINATION PROTEIN RMUC"/>
    <property type="match status" value="1"/>
</dbReference>
<keyword evidence="1" id="KW-0175">Coiled coil</keyword>
<gene>
    <name evidence="4" type="ORF">METZ01_LOCUS13747</name>
</gene>
<keyword evidence="2" id="KW-0233">DNA recombination</keyword>
<proteinExistence type="predicted"/>
<protein>
    <recommendedName>
        <fullName evidence="5">DNA recombination protein RmuC</fullName>
    </recommendedName>
</protein>
<dbReference type="Pfam" id="PF02646">
    <property type="entry name" value="RmuC"/>
    <property type="match status" value="1"/>
</dbReference>
<dbReference type="GO" id="GO:0006310">
    <property type="term" value="P:DNA recombination"/>
    <property type="evidence" value="ECO:0007669"/>
    <property type="project" value="UniProtKB-KW"/>
</dbReference>
<dbReference type="AlphaFoldDB" id="A0A381P5H9"/>
<sequence length="416" mass="46352">MEFVYLFSGVLVGIITGLLIGALRWKSQLSTVKAEVEAERDAAKLINANASEMSDRFKSLAAESLKSNSESFLTLAKENLGAFQQLAKTDLDKKKNSFEQLVKPVQESLKEVGQTLQTIEKARIGDQSSLKSQVENLSKQTGELANALRRPAIRGRWGEMQLRRVVEIAGMTEYCDFAEQVTVQGPEDKRLRPDMTIKLAGGKQIVVDAKTPMDAYLNSIETDDDELREQALGDHLEQMRKHVTNLSSKQYWDQFESSPELAVMFVPADSLFMAALDKDPNLVEWAAERHVFIASPITLITVLKAVAIGWTEESLAENAREIAELGKELHKRVGRFIDHFANVGTRLGSAVRAFNEATGSLERSLLPQARRFTDLKVGSDKELSITNIEQAPRELQAPEAEILEDEEHVRSNGNLN</sequence>
<evidence type="ECO:0000256" key="3">
    <source>
        <dbReference type="SAM" id="Phobius"/>
    </source>
</evidence>
<name>A0A381P5H9_9ZZZZ</name>